<dbReference type="RefSeq" id="WP_110006374.1">
    <property type="nucleotide sequence ID" value="NZ_QGTX01000001.1"/>
</dbReference>
<dbReference type="SUPFAM" id="SSF52172">
    <property type="entry name" value="CheY-like"/>
    <property type="match status" value="1"/>
</dbReference>
<sequence>MTPRVVIVDDHAPFRSLARRLLGAGGFSVVGEAADGAGALAAVRDLAPDVVLLDVQLPDLDGFAVAEVLAGEPDAPVVVLVSSRALLDYGSRVDASTARGFIAKADLSSETLRDVIRGPGRPVPCSG</sequence>
<feature type="domain" description="Response regulatory" evidence="3">
    <location>
        <begin position="4"/>
        <end position="119"/>
    </location>
</feature>
<evidence type="ECO:0000256" key="1">
    <source>
        <dbReference type="ARBA" id="ARBA00022553"/>
    </source>
</evidence>
<dbReference type="PANTHER" id="PTHR44591:SF18">
    <property type="entry name" value="REGULATORY PROTEIN"/>
    <property type="match status" value="1"/>
</dbReference>
<proteinExistence type="predicted"/>
<protein>
    <submittedName>
        <fullName evidence="4">Two-component system nitrate/nitrite response regulator NarL</fullName>
    </submittedName>
</protein>
<dbReference type="InterPro" id="IPR050595">
    <property type="entry name" value="Bact_response_regulator"/>
</dbReference>
<dbReference type="AlphaFoldDB" id="A0A317QR12"/>
<accession>A0A317QR12</accession>
<gene>
    <name evidence="4" type="ORF">JD79_03308</name>
</gene>
<keyword evidence="5" id="KW-1185">Reference proteome</keyword>
<dbReference type="EMBL" id="QGTX01000001">
    <property type="protein sequence ID" value="PWW24130.1"/>
    <property type="molecule type" value="Genomic_DNA"/>
</dbReference>
<comment type="caution">
    <text evidence="4">The sequence shown here is derived from an EMBL/GenBank/DDBJ whole genome shotgun (WGS) entry which is preliminary data.</text>
</comment>
<dbReference type="Gene3D" id="3.40.50.2300">
    <property type="match status" value="1"/>
</dbReference>
<dbReference type="Proteomes" id="UP000246661">
    <property type="component" value="Unassembled WGS sequence"/>
</dbReference>
<organism evidence="4 5">
    <name type="scientific">Geodermatophilus normandii</name>
    <dbReference type="NCBI Taxonomy" id="1137989"/>
    <lineage>
        <taxon>Bacteria</taxon>
        <taxon>Bacillati</taxon>
        <taxon>Actinomycetota</taxon>
        <taxon>Actinomycetes</taxon>
        <taxon>Geodermatophilales</taxon>
        <taxon>Geodermatophilaceae</taxon>
        <taxon>Geodermatophilus</taxon>
    </lineage>
</organism>
<dbReference type="PROSITE" id="PS50110">
    <property type="entry name" value="RESPONSE_REGULATORY"/>
    <property type="match status" value="1"/>
</dbReference>
<keyword evidence="1 2" id="KW-0597">Phosphoprotein</keyword>
<name>A0A317QR12_9ACTN</name>
<feature type="modified residue" description="4-aspartylphosphate" evidence="2">
    <location>
        <position position="54"/>
    </location>
</feature>
<evidence type="ECO:0000256" key="2">
    <source>
        <dbReference type="PROSITE-ProRule" id="PRU00169"/>
    </source>
</evidence>
<dbReference type="OrthoDB" id="7352332at2"/>
<reference evidence="5" key="1">
    <citation type="submission" date="2018-05" db="EMBL/GenBank/DDBJ databases">
        <authorList>
            <person name="Klenk H.-P."/>
            <person name="Huntemann M."/>
            <person name="Clum A."/>
            <person name="Pillay M."/>
            <person name="Palaniappan K."/>
            <person name="Varghese N."/>
            <person name="Mikhailova N."/>
            <person name="Stamatis D."/>
            <person name="Reddy T."/>
            <person name="Daum C."/>
            <person name="Shapiro N."/>
            <person name="Ivanova N."/>
            <person name="Kyrpides N."/>
            <person name="Woyke T."/>
        </authorList>
    </citation>
    <scope>NUCLEOTIDE SEQUENCE [LARGE SCALE GENOMIC DNA]</scope>
    <source>
        <strain evidence="5">DSM 45417</strain>
    </source>
</reference>
<dbReference type="GO" id="GO:0000160">
    <property type="term" value="P:phosphorelay signal transduction system"/>
    <property type="evidence" value="ECO:0007669"/>
    <property type="project" value="InterPro"/>
</dbReference>
<evidence type="ECO:0000313" key="5">
    <source>
        <dbReference type="Proteomes" id="UP000246661"/>
    </source>
</evidence>
<dbReference type="Pfam" id="PF00072">
    <property type="entry name" value="Response_reg"/>
    <property type="match status" value="1"/>
</dbReference>
<dbReference type="SMART" id="SM00448">
    <property type="entry name" value="REC"/>
    <property type="match status" value="1"/>
</dbReference>
<evidence type="ECO:0000259" key="3">
    <source>
        <dbReference type="PROSITE" id="PS50110"/>
    </source>
</evidence>
<dbReference type="PANTHER" id="PTHR44591">
    <property type="entry name" value="STRESS RESPONSE REGULATOR PROTEIN 1"/>
    <property type="match status" value="1"/>
</dbReference>
<evidence type="ECO:0000313" key="4">
    <source>
        <dbReference type="EMBL" id="PWW24130.1"/>
    </source>
</evidence>
<dbReference type="InterPro" id="IPR011006">
    <property type="entry name" value="CheY-like_superfamily"/>
</dbReference>
<dbReference type="InterPro" id="IPR001789">
    <property type="entry name" value="Sig_transdc_resp-reg_receiver"/>
</dbReference>